<keyword evidence="1" id="KW-1133">Transmembrane helix</keyword>
<keyword evidence="1" id="KW-0472">Membrane</keyword>
<dbReference type="EMBL" id="CP000830">
    <property type="protein sequence ID" value="ABV92808.1"/>
    <property type="molecule type" value="Genomic_DNA"/>
</dbReference>
<accession>A8LSJ4</accession>
<evidence type="ECO:0000313" key="2">
    <source>
        <dbReference type="EMBL" id="ABV92808.1"/>
    </source>
</evidence>
<dbReference type="RefSeq" id="WP_012177739.1">
    <property type="nucleotide sequence ID" value="NC_009952.1"/>
</dbReference>
<feature type="transmembrane region" description="Helical" evidence="1">
    <location>
        <begin position="12"/>
        <end position="30"/>
    </location>
</feature>
<keyword evidence="1" id="KW-0812">Transmembrane</keyword>
<name>A8LSJ4_DINSH</name>
<keyword evidence="3" id="KW-1185">Reference proteome</keyword>
<proteinExistence type="predicted"/>
<gene>
    <name evidence="2" type="ordered locus">Dshi_1066</name>
</gene>
<reference evidence="3" key="1">
    <citation type="journal article" date="2010" name="ISME J.">
        <title>The complete genome sequence of the algal symbiont Dinoroseobacter shibae: a hitchhiker's guide to life in the sea.</title>
        <authorList>
            <person name="Wagner-Dobler I."/>
            <person name="Ballhausen B."/>
            <person name="Berger M."/>
            <person name="Brinkhoff T."/>
            <person name="Buchholz I."/>
            <person name="Bunk B."/>
            <person name="Cypionka H."/>
            <person name="Daniel R."/>
            <person name="Drepper T."/>
            <person name="Gerdts G."/>
            <person name="Hahnke S."/>
            <person name="Han C."/>
            <person name="Jahn D."/>
            <person name="Kalhoefer D."/>
            <person name="Kiss H."/>
            <person name="Klenk H.P."/>
            <person name="Kyrpides N."/>
            <person name="Liebl W."/>
            <person name="Liesegang H."/>
            <person name="Meincke L."/>
            <person name="Pati A."/>
            <person name="Petersen J."/>
            <person name="Piekarski T."/>
            <person name="Pommerenke C."/>
            <person name="Pradella S."/>
            <person name="Pukall R."/>
            <person name="Rabus R."/>
            <person name="Stackebrandt E."/>
            <person name="Thole S."/>
            <person name="Thompson L."/>
            <person name="Tielen P."/>
            <person name="Tomasch J."/>
            <person name="von Jan M."/>
            <person name="Wanphrut N."/>
            <person name="Wichels A."/>
            <person name="Zech H."/>
            <person name="Simon M."/>
        </authorList>
    </citation>
    <scope>NUCLEOTIDE SEQUENCE [LARGE SCALE GENOMIC DNA]</scope>
    <source>
        <strain evidence="3">DSM 16493 / NCIMB 14021 / DFL 12</strain>
    </source>
</reference>
<feature type="transmembrane region" description="Helical" evidence="1">
    <location>
        <begin position="36"/>
        <end position="53"/>
    </location>
</feature>
<evidence type="ECO:0000313" key="3">
    <source>
        <dbReference type="Proteomes" id="UP000006833"/>
    </source>
</evidence>
<dbReference type="OrthoDB" id="7865378at2"/>
<dbReference type="KEGG" id="dsh:Dshi_1066"/>
<organism evidence="2 3">
    <name type="scientific">Dinoroseobacter shibae (strain DSM 16493 / NCIMB 14021 / DFL 12)</name>
    <dbReference type="NCBI Taxonomy" id="398580"/>
    <lineage>
        <taxon>Bacteria</taxon>
        <taxon>Pseudomonadati</taxon>
        <taxon>Pseudomonadota</taxon>
        <taxon>Alphaproteobacteria</taxon>
        <taxon>Rhodobacterales</taxon>
        <taxon>Roseobacteraceae</taxon>
        <taxon>Dinoroseobacter</taxon>
    </lineage>
</organism>
<dbReference type="HOGENOM" id="CLU_1812727_0_0_5"/>
<evidence type="ECO:0000256" key="1">
    <source>
        <dbReference type="SAM" id="Phobius"/>
    </source>
</evidence>
<dbReference type="AlphaFoldDB" id="A8LSJ4"/>
<dbReference type="STRING" id="398580.Dshi_1066"/>
<protein>
    <submittedName>
        <fullName evidence="2">Uncharacterized protein</fullName>
    </submittedName>
</protein>
<sequence length="142" mass="15566">MTGRLRNRLPRAVAVLGLAIYILGTFLSLALGHPELFQRFGALGVAAAILFFTDRLTQIELTRQRAVEALLHEYGLRFEALHAGIRPEEIPEAGYTLDFLAEESAFTRLRRKAEAISAGNTGLLSVATLQWGFGDLAVRALS</sequence>
<dbReference type="Proteomes" id="UP000006833">
    <property type="component" value="Chromosome"/>
</dbReference>